<dbReference type="InterPro" id="IPR017585">
    <property type="entry name" value="SAF_FlgA"/>
</dbReference>
<evidence type="ECO:0000313" key="3">
    <source>
        <dbReference type="EMBL" id="MRD48692.1"/>
    </source>
</evidence>
<protein>
    <recommendedName>
        <fullName evidence="2">Flagella basal body P-ring formation protein FlgA SAF domain-containing protein</fullName>
    </recommendedName>
</protein>
<proteinExistence type="predicted"/>
<keyword evidence="1" id="KW-0732">Signal</keyword>
<dbReference type="AlphaFoldDB" id="A0A844B685"/>
<dbReference type="Gene3D" id="2.30.30.760">
    <property type="match status" value="1"/>
</dbReference>
<evidence type="ECO:0000313" key="4">
    <source>
        <dbReference type="Proteomes" id="UP000487350"/>
    </source>
</evidence>
<comment type="caution">
    <text evidence="3">The sequence shown here is derived from an EMBL/GenBank/DDBJ whole genome shotgun (WGS) entry which is preliminary data.</text>
</comment>
<accession>A0A844B685</accession>
<evidence type="ECO:0000259" key="2">
    <source>
        <dbReference type="Pfam" id="PF13144"/>
    </source>
</evidence>
<name>A0A844B685_9BURK</name>
<sequence length="199" mass="20739">MMVTMKPLTLSLLIAAMAPLGVHAQPGEPGPAEVQIELRPQVSALPGPLRLGDLAIVRTRDLAAIQQLVALPVGHAPRPGATAVVRRDVVARWIRMQLGLAHSRTLWTGADESVIRGISPSGAVLAGTKPSIAAAPEAAVPGVARGQWVLLQLKSGPVELERRAQAMQDGNVGETVNVRAENGLVAARVTAPGRVEATL</sequence>
<feature type="signal peptide" evidence="1">
    <location>
        <begin position="1"/>
        <end position="24"/>
    </location>
</feature>
<feature type="chain" id="PRO_5032611437" description="Flagella basal body P-ring formation protein FlgA SAF domain-containing protein" evidence="1">
    <location>
        <begin position="25"/>
        <end position="199"/>
    </location>
</feature>
<organism evidence="3 4">
    <name type="scientific">Caenimonas koreensis DSM 17982</name>
    <dbReference type="NCBI Taxonomy" id="1121255"/>
    <lineage>
        <taxon>Bacteria</taxon>
        <taxon>Pseudomonadati</taxon>
        <taxon>Pseudomonadota</taxon>
        <taxon>Betaproteobacteria</taxon>
        <taxon>Burkholderiales</taxon>
        <taxon>Comamonadaceae</taxon>
        <taxon>Caenimonas</taxon>
    </lineage>
</organism>
<dbReference type="OrthoDB" id="9131626at2"/>
<reference evidence="3 4" key="1">
    <citation type="submission" date="2019-11" db="EMBL/GenBank/DDBJ databases">
        <title>Caenimonas koreensis gen. nov., sp. nov., isolated from activated sludge.</title>
        <authorList>
            <person name="Seung H.R."/>
        </authorList>
    </citation>
    <scope>NUCLEOTIDE SEQUENCE [LARGE SCALE GENOMIC DNA]</scope>
    <source>
        <strain evidence="3 4">EMB320</strain>
    </source>
</reference>
<keyword evidence="4" id="KW-1185">Reference proteome</keyword>
<feature type="domain" description="Flagella basal body P-ring formation protein FlgA SAF" evidence="2">
    <location>
        <begin position="140"/>
        <end position="196"/>
    </location>
</feature>
<evidence type="ECO:0000256" key="1">
    <source>
        <dbReference type="SAM" id="SignalP"/>
    </source>
</evidence>
<gene>
    <name evidence="3" type="ORF">GHT07_15490</name>
</gene>
<dbReference type="EMBL" id="WJBU01000015">
    <property type="protein sequence ID" value="MRD48692.1"/>
    <property type="molecule type" value="Genomic_DNA"/>
</dbReference>
<dbReference type="Proteomes" id="UP000487350">
    <property type="component" value="Unassembled WGS sequence"/>
</dbReference>
<dbReference type="Pfam" id="PF13144">
    <property type="entry name" value="ChapFlgA"/>
    <property type="match status" value="1"/>
</dbReference>